<comment type="similarity">
    <text evidence="1 4">Belongs to the short-chain dehydrogenases/reductases (SDR) family.</text>
</comment>
<dbReference type="HOGENOM" id="CLU_010194_12_0_1"/>
<dbReference type="InterPro" id="IPR020904">
    <property type="entry name" value="Sc_DH/Rdtase_CS"/>
</dbReference>
<evidence type="ECO:0000256" key="2">
    <source>
        <dbReference type="ARBA" id="ARBA00022857"/>
    </source>
</evidence>
<evidence type="ECO:0000256" key="1">
    <source>
        <dbReference type="ARBA" id="ARBA00006484"/>
    </source>
</evidence>
<dbReference type="InterPro" id="IPR052178">
    <property type="entry name" value="Sec_Metab_Biosynth_SDR"/>
</dbReference>
<gene>
    <name evidence="5" type="ORF">BGHDH14_bgh00396</name>
</gene>
<name>N1JA15_BLUG1</name>
<dbReference type="SUPFAM" id="SSF51735">
    <property type="entry name" value="NAD(P)-binding Rossmann-fold domains"/>
    <property type="match status" value="1"/>
</dbReference>
<dbReference type="PRINTS" id="PR00080">
    <property type="entry name" value="SDRFAMILY"/>
</dbReference>
<dbReference type="InterPro" id="IPR036291">
    <property type="entry name" value="NAD(P)-bd_dom_sf"/>
</dbReference>
<keyword evidence="2" id="KW-0521">NADP</keyword>
<organism evidence="5 6">
    <name type="scientific">Blumeria graminis f. sp. hordei (strain DH14)</name>
    <name type="common">Barley powdery mildew</name>
    <name type="synonym">Oidium monilioides f. sp. hordei</name>
    <dbReference type="NCBI Taxonomy" id="546991"/>
    <lineage>
        <taxon>Eukaryota</taxon>
        <taxon>Fungi</taxon>
        <taxon>Dikarya</taxon>
        <taxon>Ascomycota</taxon>
        <taxon>Pezizomycotina</taxon>
        <taxon>Leotiomycetes</taxon>
        <taxon>Erysiphales</taxon>
        <taxon>Erysiphaceae</taxon>
        <taxon>Blumeria</taxon>
        <taxon>Blumeria hordei</taxon>
    </lineage>
</organism>
<dbReference type="PROSITE" id="PS00061">
    <property type="entry name" value="ADH_SHORT"/>
    <property type="match status" value="1"/>
</dbReference>
<proteinExistence type="inferred from homology"/>
<dbReference type="GO" id="GO:0009688">
    <property type="term" value="P:abscisic acid biosynthetic process"/>
    <property type="evidence" value="ECO:0007669"/>
    <property type="project" value="UniProtKB-ARBA"/>
</dbReference>
<dbReference type="PRINTS" id="PR00081">
    <property type="entry name" value="GDHRDH"/>
</dbReference>
<dbReference type="AlphaFoldDB" id="N1JA15"/>
<keyword evidence="3" id="KW-0560">Oxidoreductase</keyword>
<dbReference type="OrthoDB" id="3819888at2759"/>
<sequence>MSSTNDLLVNKIFDVKGKVALVSGGGSGIGLMATQALAANGAKVYIIGRTEEKLETVVKTHGQEIAGQILPISADITDKSHISKLVEIIESKEGHLDILINNAGISGNCQDSSAKTADEMKRNLYDDEGNSFEDWCNTYRTNVAQLFFMTMAFLPLLQKATELQHGYSATVINISSISGIIQSSQGHFSYNASKGASIHLNKMLASEISRNNLKVRVNSIAPGVFPSEMTTNGSEPDQKSYIEKEKYHKIAARRPGKDEDMASVVLFAATNQYLNGVTIPVDGGYILHAGA</sequence>
<dbReference type="InterPro" id="IPR002347">
    <property type="entry name" value="SDR_fam"/>
</dbReference>
<dbReference type="FunFam" id="3.40.50.720:FF:000084">
    <property type="entry name" value="Short-chain dehydrogenase reductase"/>
    <property type="match status" value="1"/>
</dbReference>
<evidence type="ECO:0000313" key="6">
    <source>
        <dbReference type="Proteomes" id="UP000015441"/>
    </source>
</evidence>
<reference evidence="5 6" key="1">
    <citation type="journal article" date="2010" name="Science">
        <title>Genome expansion and gene loss in powdery mildew fungi reveal tradeoffs in extreme parasitism.</title>
        <authorList>
            <person name="Spanu P.D."/>
            <person name="Abbott J.C."/>
            <person name="Amselem J."/>
            <person name="Burgis T.A."/>
            <person name="Soanes D.M."/>
            <person name="Stueber K."/>
            <person name="Ver Loren van Themaat E."/>
            <person name="Brown J.K.M."/>
            <person name="Butcher S.A."/>
            <person name="Gurr S.J."/>
            <person name="Lebrun M.-H."/>
            <person name="Ridout C.J."/>
            <person name="Schulze-Lefert P."/>
            <person name="Talbot N.J."/>
            <person name="Ahmadinejad N."/>
            <person name="Ametz C."/>
            <person name="Barton G.R."/>
            <person name="Benjdia M."/>
            <person name="Bidzinski P."/>
            <person name="Bindschedler L.V."/>
            <person name="Both M."/>
            <person name="Brewer M.T."/>
            <person name="Cadle-Davidson L."/>
            <person name="Cadle-Davidson M.M."/>
            <person name="Collemare J."/>
            <person name="Cramer R."/>
            <person name="Frenkel O."/>
            <person name="Godfrey D."/>
            <person name="Harriman J."/>
            <person name="Hoede C."/>
            <person name="King B.C."/>
            <person name="Klages S."/>
            <person name="Kleemann J."/>
            <person name="Knoll D."/>
            <person name="Koti P.S."/>
            <person name="Kreplak J."/>
            <person name="Lopez-Ruiz F.J."/>
            <person name="Lu X."/>
            <person name="Maekawa T."/>
            <person name="Mahanil S."/>
            <person name="Micali C."/>
            <person name="Milgroom M.G."/>
            <person name="Montana G."/>
            <person name="Noir S."/>
            <person name="O'Connell R.J."/>
            <person name="Oberhaensli S."/>
            <person name="Parlange F."/>
            <person name="Pedersen C."/>
            <person name="Quesneville H."/>
            <person name="Reinhardt R."/>
            <person name="Rott M."/>
            <person name="Sacristan S."/>
            <person name="Schmidt S.M."/>
            <person name="Schoen M."/>
            <person name="Skamnioti P."/>
            <person name="Sommer H."/>
            <person name="Stephens A."/>
            <person name="Takahara H."/>
            <person name="Thordal-Christensen H."/>
            <person name="Vigouroux M."/>
            <person name="Wessling R."/>
            <person name="Wicker T."/>
            <person name="Panstruga R."/>
        </authorList>
    </citation>
    <scope>NUCLEOTIDE SEQUENCE [LARGE SCALE GENOMIC DNA]</scope>
    <source>
        <strain evidence="5">DH14</strain>
    </source>
</reference>
<dbReference type="InParanoid" id="N1JA15"/>
<dbReference type="eggNOG" id="KOG0725">
    <property type="taxonomic scope" value="Eukaryota"/>
</dbReference>
<dbReference type="PANTHER" id="PTHR43618:SF4">
    <property type="entry name" value="SHORT CHAIN DEHYDROGENASE_REDUCTASE FAMILY (AFU_ORTHOLOGUE AFUA_7G04540)"/>
    <property type="match status" value="1"/>
</dbReference>
<evidence type="ECO:0000256" key="3">
    <source>
        <dbReference type="ARBA" id="ARBA00023002"/>
    </source>
</evidence>
<dbReference type="PANTHER" id="PTHR43618">
    <property type="entry name" value="7-ALPHA-HYDROXYSTEROID DEHYDROGENASE"/>
    <property type="match status" value="1"/>
</dbReference>
<dbReference type="STRING" id="546991.N1JA15"/>
<protein>
    <submittedName>
        <fullName evidence="5">Short-chain dehydrogenase</fullName>
    </submittedName>
</protein>
<dbReference type="Proteomes" id="UP000015441">
    <property type="component" value="Unassembled WGS sequence"/>
</dbReference>
<dbReference type="CDD" id="cd05233">
    <property type="entry name" value="SDR_c"/>
    <property type="match status" value="1"/>
</dbReference>
<comment type="caution">
    <text evidence="5">The sequence shown here is derived from an EMBL/GenBank/DDBJ whole genome shotgun (WGS) entry which is preliminary data.</text>
</comment>
<dbReference type="Gene3D" id="3.40.50.720">
    <property type="entry name" value="NAD(P)-binding Rossmann-like Domain"/>
    <property type="match status" value="1"/>
</dbReference>
<keyword evidence="6" id="KW-1185">Reference proteome</keyword>
<dbReference type="Pfam" id="PF00106">
    <property type="entry name" value="adh_short"/>
    <property type="match status" value="1"/>
</dbReference>
<accession>N1JA15</accession>
<dbReference type="EMBL" id="CAUH01003262">
    <property type="protein sequence ID" value="CCU77006.1"/>
    <property type="molecule type" value="Genomic_DNA"/>
</dbReference>
<evidence type="ECO:0000256" key="4">
    <source>
        <dbReference type="RuleBase" id="RU000363"/>
    </source>
</evidence>
<dbReference type="GO" id="GO:0016491">
    <property type="term" value="F:oxidoreductase activity"/>
    <property type="evidence" value="ECO:0007669"/>
    <property type="project" value="UniProtKB-KW"/>
</dbReference>
<evidence type="ECO:0000313" key="5">
    <source>
        <dbReference type="EMBL" id="CCU77006.1"/>
    </source>
</evidence>